<sequence length="416" mass="43561">MGARSRSFVRAVLVCLWVAACGAPPEEPQALVLPLVGGRLVPAGQWETAVALTRGGMITCSGTLVHPRLVVTAAHCVRGLGDPEALQEAGVYVGPGAEGGAVRPTVGITRAVMHPLYKKARPEALFGRYDVGLVILAEPLHAIATVPLLTDVAETREALVPGRELLLLGYGFRDREEDVARYGRKYAAWTHVAAVGRAELRAGGAAADACAGDSGGPALVRLEGGSFRLVGLASRGPVPCADDTKPGKWSVLRETACWIEEASGVDLARGDLDCAPPLRSSQETPEGESFPARCEAAKNLGPGPRRTLRALAAALGEPVSAAGSPDCQRLGERLAATEVLSLEDLALTDLSPLAGLAGLRRISLRGNWLRSLAPLERLPDLQWVDVTANGVDEPEQARRLEARGVVVAGGEAQLVP</sequence>
<comment type="caution">
    <text evidence="4">The sequence shown here is derived from an EMBL/GenBank/DDBJ whole genome shotgun (WGS) entry which is preliminary data.</text>
</comment>
<accession>A0A4U1J855</accession>
<feature type="signal peptide" evidence="2">
    <location>
        <begin position="1"/>
        <end position="22"/>
    </location>
</feature>
<dbReference type="InterPro" id="IPR009003">
    <property type="entry name" value="Peptidase_S1_PA"/>
</dbReference>
<dbReference type="Pfam" id="PF00089">
    <property type="entry name" value="Trypsin"/>
    <property type="match status" value="1"/>
</dbReference>
<dbReference type="InterPro" id="IPR043504">
    <property type="entry name" value="Peptidase_S1_PA_chymotrypsin"/>
</dbReference>
<dbReference type="GO" id="GO:0006508">
    <property type="term" value="P:proteolysis"/>
    <property type="evidence" value="ECO:0007669"/>
    <property type="project" value="UniProtKB-KW"/>
</dbReference>
<dbReference type="InterPro" id="IPR001314">
    <property type="entry name" value="Peptidase_S1A"/>
</dbReference>
<proteinExistence type="predicted"/>
<evidence type="ECO:0000256" key="1">
    <source>
        <dbReference type="ARBA" id="ARBA00023157"/>
    </source>
</evidence>
<dbReference type="AlphaFoldDB" id="A0A4U1J855"/>
<dbReference type="InterPro" id="IPR001611">
    <property type="entry name" value="Leu-rich_rpt"/>
</dbReference>
<dbReference type="OrthoDB" id="5290391at2"/>
<feature type="domain" description="Peptidase S1" evidence="3">
    <location>
        <begin position="35"/>
        <end position="264"/>
    </location>
</feature>
<organism evidence="4 5">
    <name type="scientific">Polyangium fumosum</name>
    <dbReference type="NCBI Taxonomy" id="889272"/>
    <lineage>
        <taxon>Bacteria</taxon>
        <taxon>Pseudomonadati</taxon>
        <taxon>Myxococcota</taxon>
        <taxon>Polyangia</taxon>
        <taxon>Polyangiales</taxon>
        <taxon>Polyangiaceae</taxon>
        <taxon>Polyangium</taxon>
    </lineage>
</organism>
<dbReference type="Gene3D" id="2.40.10.10">
    <property type="entry name" value="Trypsin-like serine proteases"/>
    <property type="match status" value="1"/>
</dbReference>
<keyword evidence="2" id="KW-0732">Signal</keyword>
<dbReference type="PROSITE" id="PS50240">
    <property type="entry name" value="TRYPSIN_DOM"/>
    <property type="match status" value="1"/>
</dbReference>
<dbReference type="SUPFAM" id="SSF52058">
    <property type="entry name" value="L domain-like"/>
    <property type="match status" value="1"/>
</dbReference>
<name>A0A4U1J855_9BACT</name>
<gene>
    <name evidence="4" type="ORF">E8A74_25460</name>
</gene>
<dbReference type="InterPro" id="IPR032675">
    <property type="entry name" value="LRR_dom_sf"/>
</dbReference>
<keyword evidence="5" id="KW-1185">Reference proteome</keyword>
<feature type="chain" id="PRO_5020547040" evidence="2">
    <location>
        <begin position="23"/>
        <end position="416"/>
    </location>
</feature>
<dbReference type="PROSITE" id="PS51257">
    <property type="entry name" value="PROKAR_LIPOPROTEIN"/>
    <property type="match status" value="1"/>
</dbReference>
<dbReference type="GO" id="GO:0004252">
    <property type="term" value="F:serine-type endopeptidase activity"/>
    <property type="evidence" value="ECO:0007669"/>
    <property type="project" value="InterPro"/>
</dbReference>
<dbReference type="SUPFAM" id="SSF50494">
    <property type="entry name" value="Trypsin-like serine proteases"/>
    <property type="match status" value="1"/>
</dbReference>
<keyword evidence="4" id="KW-0645">Protease</keyword>
<evidence type="ECO:0000313" key="4">
    <source>
        <dbReference type="EMBL" id="TKD03551.1"/>
    </source>
</evidence>
<dbReference type="SMART" id="SM00020">
    <property type="entry name" value="Tryp_SPc"/>
    <property type="match status" value="1"/>
</dbReference>
<dbReference type="RefSeq" id="WP_136931672.1">
    <property type="nucleotide sequence ID" value="NZ_SSMQ01000028.1"/>
</dbReference>
<dbReference type="PANTHER" id="PTHR24256">
    <property type="entry name" value="TRYPTASE-RELATED"/>
    <property type="match status" value="1"/>
</dbReference>
<dbReference type="EMBL" id="SSMQ01000028">
    <property type="protein sequence ID" value="TKD03551.1"/>
    <property type="molecule type" value="Genomic_DNA"/>
</dbReference>
<reference evidence="4 5" key="1">
    <citation type="submission" date="2019-04" db="EMBL/GenBank/DDBJ databases">
        <authorList>
            <person name="Li Y."/>
            <person name="Wang J."/>
        </authorList>
    </citation>
    <scope>NUCLEOTIDE SEQUENCE [LARGE SCALE GENOMIC DNA]</scope>
    <source>
        <strain evidence="4 5">DSM 14668</strain>
    </source>
</reference>
<dbReference type="InterPro" id="IPR051487">
    <property type="entry name" value="Ser/Thr_Proteases_Immune/Dev"/>
</dbReference>
<dbReference type="PROSITE" id="PS00134">
    <property type="entry name" value="TRYPSIN_HIS"/>
    <property type="match status" value="1"/>
</dbReference>
<dbReference type="PROSITE" id="PS51450">
    <property type="entry name" value="LRR"/>
    <property type="match status" value="1"/>
</dbReference>
<protein>
    <submittedName>
        <fullName evidence="4">Trypsin-like serine protease</fullName>
    </submittedName>
</protein>
<keyword evidence="1" id="KW-1015">Disulfide bond</keyword>
<dbReference type="Proteomes" id="UP000309215">
    <property type="component" value="Unassembled WGS sequence"/>
</dbReference>
<evidence type="ECO:0000256" key="2">
    <source>
        <dbReference type="SAM" id="SignalP"/>
    </source>
</evidence>
<keyword evidence="4" id="KW-0378">Hydrolase</keyword>
<dbReference type="PRINTS" id="PR00722">
    <property type="entry name" value="CHYMOTRYPSIN"/>
</dbReference>
<dbReference type="Gene3D" id="3.80.10.10">
    <property type="entry name" value="Ribonuclease Inhibitor"/>
    <property type="match status" value="1"/>
</dbReference>
<dbReference type="InterPro" id="IPR018114">
    <property type="entry name" value="TRYPSIN_HIS"/>
</dbReference>
<evidence type="ECO:0000313" key="5">
    <source>
        <dbReference type="Proteomes" id="UP000309215"/>
    </source>
</evidence>
<evidence type="ECO:0000259" key="3">
    <source>
        <dbReference type="PROSITE" id="PS50240"/>
    </source>
</evidence>
<dbReference type="InterPro" id="IPR001254">
    <property type="entry name" value="Trypsin_dom"/>
</dbReference>